<evidence type="ECO:0008006" key="4">
    <source>
        <dbReference type="Google" id="ProtNLM"/>
    </source>
</evidence>
<accession>A0A448B1D1</accession>
<protein>
    <recommendedName>
        <fullName evidence="4">YD repeat-containing protein</fullName>
    </recommendedName>
</protein>
<sequence length="266" mass="30049">MRKLLFLGMMGAVLFFNSCSSNDDTMSESTDKKLLLSKLTTTYYDDPSKPETVVETLEYDNQGQLVRMFSKGRSSTFEYNNGKPIKINYYNDKQALEYYLNFYYSGDKLVSNKAVYTNANYNRTYTYSYNSNGQLASSTLCQSENCSNPGISTYTYNGNNVSVETSTTPGTYSFTSKYEFTYDSKLSPFTNTNKYLRIMMGGANTLSANNYTINKDSYKGNDGNWYPSETTTYTLQYNSSGLPVQAIGIGSDGNLSVQYTYEYITQ</sequence>
<reference evidence="2 3" key="1">
    <citation type="submission" date="2018-12" db="EMBL/GenBank/DDBJ databases">
        <authorList>
            <consortium name="Pathogen Informatics"/>
        </authorList>
    </citation>
    <scope>NUCLEOTIDE SEQUENCE [LARGE SCALE GENOMIC DNA]</scope>
    <source>
        <strain evidence="2 3">NCTC11432</strain>
    </source>
</reference>
<dbReference type="Proteomes" id="UP000279227">
    <property type="component" value="Chromosome"/>
</dbReference>
<proteinExistence type="predicted"/>
<keyword evidence="1" id="KW-0732">Signal</keyword>
<evidence type="ECO:0000256" key="1">
    <source>
        <dbReference type="SAM" id="SignalP"/>
    </source>
</evidence>
<dbReference type="RefSeq" id="WP_002977613.1">
    <property type="nucleotide sequence ID" value="NZ_CP068486.1"/>
</dbReference>
<dbReference type="AlphaFoldDB" id="A0A448B1D1"/>
<evidence type="ECO:0000313" key="2">
    <source>
        <dbReference type="EMBL" id="VEE07023.1"/>
    </source>
</evidence>
<dbReference type="EMBL" id="LR134289">
    <property type="protein sequence ID" value="VEE07023.1"/>
    <property type="molecule type" value="Genomic_DNA"/>
</dbReference>
<gene>
    <name evidence="2" type="ORF">NCTC11432_01935</name>
</gene>
<dbReference type="OrthoDB" id="1273664at2"/>
<feature type="chain" id="PRO_5019553523" description="YD repeat-containing protein" evidence="1">
    <location>
        <begin position="23"/>
        <end position="266"/>
    </location>
</feature>
<name>A0A448B1D1_CHRGE</name>
<dbReference type="KEGG" id="cgle:NCTC11432_01935"/>
<dbReference type="GeneID" id="93020952"/>
<organism evidence="2 3">
    <name type="scientific">Chryseobacterium gleum</name>
    <name type="common">Flavobacterium gleum</name>
    <dbReference type="NCBI Taxonomy" id="250"/>
    <lineage>
        <taxon>Bacteria</taxon>
        <taxon>Pseudomonadati</taxon>
        <taxon>Bacteroidota</taxon>
        <taxon>Flavobacteriia</taxon>
        <taxon>Flavobacteriales</taxon>
        <taxon>Weeksellaceae</taxon>
        <taxon>Chryseobacterium group</taxon>
        <taxon>Chryseobacterium</taxon>
    </lineage>
</organism>
<feature type="signal peptide" evidence="1">
    <location>
        <begin position="1"/>
        <end position="22"/>
    </location>
</feature>
<evidence type="ECO:0000313" key="3">
    <source>
        <dbReference type="Proteomes" id="UP000279227"/>
    </source>
</evidence>
<dbReference type="STRING" id="525257.HMPREF0204_12518"/>